<name>A0A100XBS2_MYCTH</name>
<evidence type="ECO:0000259" key="3">
    <source>
        <dbReference type="Pfam" id="PF00561"/>
    </source>
</evidence>
<accession>A0A100XBS2</accession>
<sequence length="523" mass="53924">MRRPRQLTRILGVSAVALSTVVAGCAPGLAANPRYATDSGAAPQGEPPPPQNESGPPPIEAPKNDLSWRECTTRVFGDAAVPPVPGVRLECATYDADLDPIKGATGMVTIGAVKASTDQTPPDAGPLVLTTGSDLPSSTQLPVWLARSGTDVLDKHPIVAVDRRGMGMSGALDCRDVFDRQEMIDQAQFQAGDDTVANLNAVTVRATTDCTDIIAPGDSAYDNARAAEDLERLRSTWDVPGLALLGVGNGAQVALAYAGSHPNKVARLVLDSPLPLAIGAEAAAQQRIAGQQAALDAFAAQCVATDCPLGPDPKAVVDSLLNDARAGRGPGGASVAALTTAITTALAYPRGDRIAAANNLASALAAARDGDSGPITDLIREAEALRDTDGQFVNRCSDALNRPTPNRVRELVVAWGREYPQFGAVGALDLVECLPWPSGEAPADPQGLEIPMLLLGGQNDPIVGGDGVAAVAATAINAGTNSRRVIWQGIGHGASIYSPCALRPVVDYLESGQLPATDTYCPA</sequence>
<dbReference type="Proteomes" id="UP000069654">
    <property type="component" value="Unassembled WGS sequence"/>
</dbReference>
<proteinExistence type="predicted"/>
<dbReference type="STRING" id="1797.RMCT_0666"/>
<dbReference type="InterPro" id="IPR029058">
    <property type="entry name" value="AB_hydrolase_fold"/>
</dbReference>
<keyword evidence="5" id="KW-0378">Hydrolase</keyword>
<dbReference type="RefSeq" id="WP_040547781.1">
    <property type="nucleotide sequence ID" value="NZ_BCTB01000004.1"/>
</dbReference>
<gene>
    <name evidence="5" type="ORF">RMCT_0666</name>
</gene>
<evidence type="ECO:0000256" key="2">
    <source>
        <dbReference type="SAM" id="SignalP"/>
    </source>
</evidence>
<dbReference type="InterPro" id="IPR000073">
    <property type="entry name" value="AB_hydrolase_1"/>
</dbReference>
<dbReference type="GO" id="GO:0006508">
    <property type="term" value="P:proteolysis"/>
    <property type="evidence" value="ECO:0007669"/>
    <property type="project" value="UniProtKB-KW"/>
</dbReference>
<feature type="domain" description="AB hydrolase-1" evidence="3">
    <location>
        <begin position="155"/>
        <end position="314"/>
    </location>
</feature>
<protein>
    <submittedName>
        <fullName evidence="5">Protease</fullName>
    </submittedName>
</protein>
<feature type="compositionally biased region" description="Pro residues" evidence="1">
    <location>
        <begin position="45"/>
        <end position="60"/>
    </location>
</feature>
<dbReference type="InterPro" id="IPR013595">
    <property type="entry name" value="Pept_S33_TAP-like_C"/>
</dbReference>
<keyword evidence="2" id="KW-0732">Signal</keyword>
<comment type="caution">
    <text evidence="5">The sequence shown here is derived from an EMBL/GenBank/DDBJ whole genome shotgun (WGS) entry which is preliminary data.</text>
</comment>
<keyword evidence="5" id="KW-0645">Protease</keyword>
<reference evidence="6" key="2">
    <citation type="submission" date="2016-02" db="EMBL/GenBank/DDBJ databases">
        <title>Draft genome sequence of five rapidly growing Mycobacterium species.</title>
        <authorList>
            <person name="Katahira K."/>
            <person name="Gotou Y."/>
            <person name="Iida K."/>
            <person name="Ogura Y."/>
            <person name="Hayashi T."/>
        </authorList>
    </citation>
    <scope>NUCLEOTIDE SEQUENCE [LARGE SCALE GENOMIC DNA]</scope>
    <source>
        <strain evidence="6">JCM6362</strain>
    </source>
</reference>
<dbReference type="Pfam" id="PF08386">
    <property type="entry name" value="Abhydrolase_4"/>
    <property type="match status" value="1"/>
</dbReference>
<dbReference type="GO" id="GO:0008233">
    <property type="term" value="F:peptidase activity"/>
    <property type="evidence" value="ECO:0007669"/>
    <property type="project" value="UniProtKB-KW"/>
</dbReference>
<reference evidence="5 6" key="1">
    <citation type="journal article" date="2016" name="Genome Announc.">
        <title>Draft Genome Sequences of Five Rapidly Growing Mycobacterium Species, M. thermoresistibile, M. fortuitum subsp. acetamidolyticum, M. canariasense, M. brisbanense, and M. novocastrense.</title>
        <authorList>
            <person name="Katahira K."/>
            <person name="Ogura Y."/>
            <person name="Gotoh Y."/>
            <person name="Hayashi T."/>
        </authorList>
    </citation>
    <scope>NUCLEOTIDE SEQUENCE [LARGE SCALE GENOMIC DNA]</scope>
    <source>
        <strain evidence="5 6">JCM6362</strain>
    </source>
</reference>
<feature type="signal peptide" evidence="2">
    <location>
        <begin position="1"/>
        <end position="30"/>
    </location>
</feature>
<dbReference type="PROSITE" id="PS51257">
    <property type="entry name" value="PROKAR_LIPOPROTEIN"/>
    <property type="match status" value="1"/>
</dbReference>
<evidence type="ECO:0000313" key="5">
    <source>
        <dbReference type="EMBL" id="GAT13695.1"/>
    </source>
</evidence>
<dbReference type="OrthoDB" id="5166357at2"/>
<dbReference type="Gene3D" id="3.40.50.1820">
    <property type="entry name" value="alpha/beta hydrolase"/>
    <property type="match status" value="2"/>
</dbReference>
<feature type="chain" id="PRO_5007090892" evidence="2">
    <location>
        <begin position="31"/>
        <end position="523"/>
    </location>
</feature>
<evidence type="ECO:0000256" key="1">
    <source>
        <dbReference type="SAM" id="MobiDB-lite"/>
    </source>
</evidence>
<feature type="region of interest" description="Disordered" evidence="1">
    <location>
        <begin position="35"/>
        <end position="64"/>
    </location>
</feature>
<dbReference type="Pfam" id="PF00561">
    <property type="entry name" value="Abhydrolase_1"/>
    <property type="match status" value="1"/>
</dbReference>
<feature type="domain" description="Peptidase S33 tripeptidyl aminopeptidase-like C-terminal" evidence="4">
    <location>
        <begin position="420"/>
        <end position="521"/>
    </location>
</feature>
<evidence type="ECO:0000313" key="6">
    <source>
        <dbReference type="Proteomes" id="UP000069654"/>
    </source>
</evidence>
<organism evidence="5 6">
    <name type="scientific">Mycolicibacterium thermoresistibile</name>
    <name type="common">Mycobacterium thermoresistibile</name>
    <dbReference type="NCBI Taxonomy" id="1797"/>
    <lineage>
        <taxon>Bacteria</taxon>
        <taxon>Bacillati</taxon>
        <taxon>Actinomycetota</taxon>
        <taxon>Actinomycetes</taxon>
        <taxon>Mycobacteriales</taxon>
        <taxon>Mycobacteriaceae</taxon>
        <taxon>Mycolicibacterium</taxon>
    </lineage>
</organism>
<evidence type="ECO:0000259" key="4">
    <source>
        <dbReference type="Pfam" id="PF08386"/>
    </source>
</evidence>
<dbReference type="AlphaFoldDB" id="A0A100XBS2"/>
<dbReference type="EMBL" id="BCTB01000004">
    <property type="protein sequence ID" value="GAT13695.1"/>
    <property type="molecule type" value="Genomic_DNA"/>
</dbReference>
<dbReference type="SUPFAM" id="SSF53474">
    <property type="entry name" value="alpha/beta-Hydrolases"/>
    <property type="match status" value="1"/>
</dbReference>